<evidence type="ECO:0000256" key="1">
    <source>
        <dbReference type="SAM" id="MobiDB-lite"/>
    </source>
</evidence>
<feature type="compositionally biased region" description="Basic and acidic residues" evidence="1">
    <location>
        <begin position="141"/>
        <end position="154"/>
    </location>
</feature>
<dbReference type="Proteomes" id="UP000824120">
    <property type="component" value="Chromosome 1"/>
</dbReference>
<feature type="compositionally biased region" description="Basic and acidic residues" evidence="1">
    <location>
        <begin position="163"/>
        <end position="175"/>
    </location>
</feature>
<evidence type="ECO:0000313" key="3">
    <source>
        <dbReference type="Proteomes" id="UP000824120"/>
    </source>
</evidence>
<feature type="region of interest" description="Disordered" evidence="1">
    <location>
        <begin position="140"/>
        <end position="175"/>
    </location>
</feature>
<feature type="non-terminal residue" evidence="2">
    <location>
        <position position="183"/>
    </location>
</feature>
<evidence type="ECO:0000313" key="2">
    <source>
        <dbReference type="EMBL" id="KAG5630837.1"/>
    </source>
</evidence>
<gene>
    <name evidence="2" type="ORF">H5410_002554</name>
</gene>
<dbReference type="EMBL" id="JACXVP010000001">
    <property type="protein sequence ID" value="KAG5630837.1"/>
    <property type="molecule type" value="Genomic_DNA"/>
</dbReference>
<dbReference type="OrthoDB" id="1320524at2759"/>
<protein>
    <submittedName>
        <fullName evidence="2">Uncharacterized protein</fullName>
    </submittedName>
</protein>
<comment type="caution">
    <text evidence="2">The sequence shown here is derived from an EMBL/GenBank/DDBJ whole genome shotgun (WGS) entry which is preliminary data.</text>
</comment>
<proteinExistence type="predicted"/>
<keyword evidence="3" id="KW-1185">Reference proteome</keyword>
<reference evidence="2 3" key="1">
    <citation type="submission" date="2020-09" db="EMBL/GenBank/DDBJ databases">
        <title>De no assembly of potato wild relative species, Solanum commersonii.</title>
        <authorList>
            <person name="Cho K."/>
        </authorList>
    </citation>
    <scope>NUCLEOTIDE SEQUENCE [LARGE SCALE GENOMIC DNA]</scope>
    <source>
        <strain evidence="2">LZ3.2</strain>
        <tissue evidence="2">Leaf</tissue>
    </source>
</reference>
<organism evidence="2 3">
    <name type="scientific">Solanum commersonii</name>
    <name type="common">Commerson's wild potato</name>
    <name type="synonym">Commerson's nightshade</name>
    <dbReference type="NCBI Taxonomy" id="4109"/>
    <lineage>
        <taxon>Eukaryota</taxon>
        <taxon>Viridiplantae</taxon>
        <taxon>Streptophyta</taxon>
        <taxon>Embryophyta</taxon>
        <taxon>Tracheophyta</taxon>
        <taxon>Spermatophyta</taxon>
        <taxon>Magnoliopsida</taxon>
        <taxon>eudicotyledons</taxon>
        <taxon>Gunneridae</taxon>
        <taxon>Pentapetalae</taxon>
        <taxon>asterids</taxon>
        <taxon>lamiids</taxon>
        <taxon>Solanales</taxon>
        <taxon>Solanaceae</taxon>
        <taxon>Solanoideae</taxon>
        <taxon>Solaneae</taxon>
        <taxon>Solanum</taxon>
    </lineage>
</organism>
<name>A0A9J6B241_SOLCO</name>
<sequence length="183" mass="21335">NEVGTTKVAQKLVGKKKMLVSTKVIANTFVDLVIVPSKGVKNLYTIILKKNEDEANDPYGLNHKYYDMIHGWKAERRQRQNGKCETFYFHERKHTICRSTGNVRRHIFQGYEKLKVKVQQETNAVILSMVSWVGENKSKKRERESSILERESASKKHKRNGHYNHDKSETQKFLDDALNNLMN</sequence>
<dbReference type="AlphaFoldDB" id="A0A9J6B241"/>
<accession>A0A9J6B241</accession>